<evidence type="ECO:0000256" key="5">
    <source>
        <dbReference type="PIRSR" id="PIRSR039102-3"/>
    </source>
</evidence>
<protein>
    <recommendedName>
        <fullName evidence="7">ATP-grasp domain-containing protein</fullName>
    </recommendedName>
</protein>
<keyword evidence="2" id="KW-0436">Ligase</keyword>
<dbReference type="SUPFAM" id="SSF56059">
    <property type="entry name" value="Glutathione synthetase ATP-binding domain-like"/>
    <property type="match status" value="1"/>
</dbReference>
<dbReference type="Gene3D" id="3.30.470.20">
    <property type="entry name" value="ATP-grasp fold, B domain"/>
    <property type="match status" value="1"/>
</dbReference>
<dbReference type="InterPro" id="IPR005905">
    <property type="entry name" value="D_ala_D_ala"/>
</dbReference>
<keyword evidence="6" id="KW-0547">Nucleotide-binding</keyword>
<dbReference type="PROSITE" id="PS50975">
    <property type="entry name" value="ATP_GRASP"/>
    <property type="match status" value="1"/>
</dbReference>
<evidence type="ECO:0000259" key="7">
    <source>
        <dbReference type="PROSITE" id="PS50975"/>
    </source>
</evidence>
<sequence>MLVVLAGGPSAEREVSFWSAKTICDSLTKLGEKFIIVDPAQTDWLQQVKAIKPRSVLIALHGPFGEDGQLQKILEKEGIVFSGSDSRVSALAINKEKAKKLVGEWGIVTPKNYRKGNHLPYPVVVKPLTNGSSFGVTIVRNRTAFSPALAEASKFGQTIIEEYINGTELTCGVIDVFGKIQALPLVEIRPNRQLFDFAAKYDAESGCQEICPAPIDGVLTENIQEQSIKIYKSLGCRQYARVDWIVRNSTPYFLEINTLPGLTKNSLIVKELRAAGITMELFVEHLLVTAK</sequence>
<dbReference type="NCBIfam" id="NF002378">
    <property type="entry name" value="PRK01372.1"/>
    <property type="match status" value="1"/>
</dbReference>
<keyword evidence="5" id="KW-0479">Metal-binding</keyword>
<feature type="binding site" evidence="5">
    <location>
        <position position="255"/>
    </location>
    <ligand>
        <name>Mg(2+)</name>
        <dbReference type="ChEBI" id="CHEBI:18420"/>
        <label>1</label>
    </ligand>
</feature>
<dbReference type="Gene3D" id="3.40.50.20">
    <property type="match status" value="1"/>
</dbReference>
<dbReference type="Pfam" id="PF07478">
    <property type="entry name" value="Dala_Dala_lig_C"/>
    <property type="match status" value="1"/>
</dbReference>
<comment type="caution">
    <text evidence="8">The sequence shown here is derived from an EMBL/GenBank/DDBJ whole genome shotgun (WGS) entry which is preliminary data.</text>
</comment>
<organism evidence="8 9">
    <name type="scientific">Candidatus Berkelbacteria bacterium RIFCSPLOWO2_01_FULL_50_28</name>
    <dbReference type="NCBI Taxonomy" id="1797471"/>
    <lineage>
        <taxon>Bacteria</taxon>
        <taxon>Candidatus Berkelbacteria</taxon>
    </lineage>
</organism>
<dbReference type="GO" id="GO:0008716">
    <property type="term" value="F:D-alanine-D-alanine ligase activity"/>
    <property type="evidence" value="ECO:0007669"/>
    <property type="project" value="InterPro"/>
</dbReference>
<gene>
    <name evidence="8" type="ORF">A3A71_04155</name>
</gene>
<dbReference type="AlphaFoldDB" id="A0A1F5EAC2"/>
<dbReference type="GO" id="GO:0046872">
    <property type="term" value="F:metal ion binding"/>
    <property type="evidence" value="ECO:0007669"/>
    <property type="project" value="UniProtKB-KW"/>
</dbReference>
<keyword evidence="5" id="KW-0460">Magnesium</keyword>
<dbReference type="GO" id="GO:0005737">
    <property type="term" value="C:cytoplasm"/>
    <property type="evidence" value="ECO:0007669"/>
    <property type="project" value="InterPro"/>
</dbReference>
<evidence type="ECO:0000256" key="1">
    <source>
        <dbReference type="ARBA" id="ARBA00010871"/>
    </source>
</evidence>
<name>A0A1F5EAC2_9BACT</name>
<feature type="active site" evidence="4">
    <location>
        <position position="12"/>
    </location>
</feature>
<feature type="domain" description="ATP-grasp" evidence="7">
    <location>
        <begin position="76"/>
        <end position="288"/>
    </location>
</feature>
<feature type="binding site" evidence="5">
    <location>
        <position position="257"/>
    </location>
    <ligand>
        <name>Mg(2+)</name>
        <dbReference type="ChEBI" id="CHEBI:18420"/>
        <label>2</label>
    </ligand>
</feature>
<dbReference type="InterPro" id="IPR016185">
    <property type="entry name" value="PreATP-grasp_dom_sf"/>
</dbReference>
<dbReference type="PANTHER" id="PTHR23132">
    <property type="entry name" value="D-ALANINE--D-ALANINE LIGASE"/>
    <property type="match status" value="1"/>
</dbReference>
<keyword evidence="6" id="KW-0067">ATP-binding</keyword>
<comment type="cofactor">
    <cofactor evidence="5">
        <name>Mg(2+)</name>
        <dbReference type="ChEBI" id="CHEBI:18420"/>
    </cofactor>
    <cofactor evidence="5">
        <name>Mn(2+)</name>
        <dbReference type="ChEBI" id="CHEBI:29035"/>
    </cofactor>
    <text evidence="5">Binds 2 magnesium or manganese ions per subunit.</text>
</comment>
<feature type="active site" evidence="4">
    <location>
        <position position="266"/>
    </location>
</feature>
<evidence type="ECO:0000256" key="2">
    <source>
        <dbReference type="ARBA" id="ARBA00022598"/>
    </source>
</evidence>
<dbReference type="GO" id="GO:0071555">
    <property type="term" value="P:cell wall organization"/>
    <property type="evidence" value="ECO:0007669"/>
    <property type="project" value="UniProtKB-KW"/>
</dbReference>
<feature type="active site" evidence="4">
    <location>
        <position position="132"/>
    </location>
</feature>
<dbReference type="Proteomes" id="UP000177481">
    <property type="component" value="Unassembled WGS sequence"/>
</dbReference>
<evidence type="ECO:0000256" key="4">
    <source>
        <dbReference type="PIRSR" id="PIRSR039102-1"/>
    </source>
</evidence>
<dbReference type="SUPFAM" id="SSF52440">
    <property type="entry name" value="PreATP-grasp domain"/>
    <property type="match status" value="1"/>
</dbReference>
<keyword evidence="5" id="KW-0464">Manganese</keyword>
<comment type="similarity">
    <text evidence="1">Belongs to the D-alanine--D-alanine ligase family.</text>
</comment>
<accession>A0A1F5EAC2</accession>
<dbReference type="EMBL" id="MEZX01000003">
    <property type="protein sequence ID" value="OGD64325.1"/>
    <property type="molecule type" value="Genomic_DNA"/>
</dbReference>
<reference evidence="8 9" key="1">
    <citation type="journal article" date="2016" name="Nat. Commun.">
        <title>Thousands of microbial genomes shed light on interconnected biogeochemical processes in an aquifer system.</title>
        <authorList>
            <person name="Anantharaman K."/>
            <person name="Brown C.T."/>
            <person name="Hug L.A."/>
            <person name="Sharon I."/>
            <person name="Castelle C.J."/>
            <person name="Probst A.J."/>
            <person name="Thomas B.C."/>
            <person name="Singh A."/>
            <person name="Wilkins M.J."/>
            <person name="Karaoz U."/>
            <person name="Brodie E.L."/>
            <person name="Williams K.H."/>
            <person name="Hubbard S.S."/>
            <person name="Banfield J.F."/>
        </authorList>
    </citation>
    <scope>NUCLEOTIDE SEQUENCE [LARGE SCALE GENOMIC DNA]</scope>
</reference>
<evidence type="ECO:0000313" key="9">
    <source>
        <dbReference type="Proteomes" id="UP000177481"/>
    </source>
</evidence>
<dbReference type="PIRSF" id="PIRSF039102">
    <property type="entry name" value="Ddl/VanB"/>
    <property type="match status" value="1"/>
</dbReference>
<dbReference type="GO" id="GO:0005524">
    <property type="term" value="F:ATP binding"/>
    <property type="evidence" value="ECO:0007669"/>
    <property type="project" value="UniProtKB-UniRule"/>
</dbReference>
<dbReference type="PANTHER" id="PTHR23132:SF23">
    <property type="entry name" value="D-ALANINE--D-ALANINE LIGASE B"/>
    <property type="match status" value="1"/>
</dbReference>
<evidence type="ECO:0000256" key="3">
    <source>
        <dbReference type="ARBA" id="ARBA00023316"/>
    </source>
</evidence>
<dbReference type="Gene3D" id="3.30.1490.20">
    <property type="entry name" value="ATP-grasp fold, A domain"/>
    <property type="match status" value="1"/>
</dbReference>
<keyword evidence="3" id="KW-0961">Cell wall biogenesis/degradation</keyword>
<dbReference type="STRING" id="1797471.A3A71_04155"/>
<dbReference type="InterPro" id="IPR011095">
    <property type="entry name" value="Dala_Dala_lig_C"/>
</dbReference>
<feature type="binding site" evidence="5">
    <location>
        <position position="243"/>
    </location>
    <ligand>
        <name>Mg(2+)</name>
        <dbReference type="ChEBI" id="CHEBI:18420"/>
        <label>1</label>
    </ligand>
</feature>
<dbReference type="InterPro" id="IPR011761">
    <property type="entry name" value="ATP-grasp"/>
</dbReference>
<proteinExistence type="inferred from homology"/>
<evidence type="ECO:0000256" key="6">
    <source>
        <dbReference type="PROSITE-ProRule" id="PRU00409"/>
    </source>
</evidence>
<evidence type="ECO:0000313" key="8">
    <source>
        <dbReference type="EMBL" id="OGD64325.1"/>
    </source>
</evidence>
<feature type="binding site" evidence="5">
    <location>
        <position position="255"/>
    </location>
    <ligand>
        <name>Mg(2+)</name>
        <dbReference type="ChEBI" id="CHEBI:18420"/>
        <label>2</label>
    </ligand>
</feature>
<dbReference type="InterPro" id="IPR013815">
    <property type="entry name" value="ATP_grasp_subdomain_1"/>
</dbReference>